<dbReference type="Gene3D" id="3.10.50.40">
    <property type="match status" value="1"/>
</dbReference>
<sequence>MRIRPALLLLIPLFLSCADGSPIGDQDYIVARVGDAALTRREAGRLQIGAKQGSLVFPTVESVVESWILDQLAYQEAQRLGIDREEEMAWMLERQAIILLRTALIKREVLDRVPPVTEAQAVEFYEKHKEDFRAREPLVWVWMIERDDEQSAWQVLSRLKPDGSNFRSEAQLWSQGVSQPKGGDRGYIGQSRLKPELWAVCQAIPPGKVSAVIPYRQGGAVLYAIVLVKDRIDAGEFQKPEGVGYDLLKERAAAEQYRDALETYMDGLREKTTVYVDSDAIAKLDAEAVRTEAEIENPVPILE</sequence>
<feature type="domain" description="PpiC" evidence="3">
    <location>
        <begin position="116"/>
        <end position="226"/>
    </location>
</feature>
<keyword evidence="1" id="KW-0413">Isomerase</keyword>
<dbReference type="InterPro" id="IPR000297">
    <property type="entry name" value="PPIase_PpiC"/>
</dbReference>
<name>A0A1F5EWU0_9BACT</name>
<dbReference type="PROSITE" id="PS50198">
    <property type="entry name" value="PPIC_PPIASE_2"/>
    <property type="match status" value="1"/>
</dbReference>
<comment type="caution">
    <text evidence="4">The sequence shown here is derived from an EMBL/GenBank/DDBJ whole genome shotgun (WGS) entry which is preliminary data.</text>
</comment>
<feature type="chain" id="PRO_5009518442" description="PpiC domain-containing protein" evidence="2">
    <location>
        <begin position="18"/>
        <end position="303"/>
    </location>
</feature>
<gene>
    <name evidence="4" type="ORF">A2Y64_01515</name>
</gene>
<protein>
    <recommendedName>
        <fullName evidence="3">PpiC domain-containing protein</fullName>
    </recommendedName>
</protein>
<dbReference type="SUPFAM" id="SSF54534">
    <property type="entry name" value="FKBP-like"/>
    <property type="match status" value="1"/>
</dbReference>
<accession>A0A1F5EWU0</accession>
<keyword evidence="2" id="KW-0732">Signal</keyword>
<dbReference type="PANTHER" id="PTHR47245:SF2">
    <property type="entry name" value="PEPTIDYL-PROLYL CIS-TRANS ISOMERASE HP_0175-RELATED"/>
    <property type="match status" value="1"/>
</dbReference>
<dbReference type="InterPro" id="IPR046357">
    <property type="entry name" value="PPIase_dom_sf"/>
</dbReference>
<dbReference type="PANTHER" id="PTHR47245">
    <property type="entry name" value="PEPTIDYLPROLYL ISOMERASE"/>
    <property type="match status" value="1"/>
</dbReference>
<dbReference type="Pfam" id="PF13145">
    <property type="entry name" value="Rotamase_2"/>
    <property type="match status" value="1"/>
</dbReference>
<dbReference type="InterPro" id="IPR050245">
    <property type="entry name" value="PrsA_foldase"/>
</dbReference>
<proteinExistence type="predicted"/>
<dbReference type="Gene3D" id="1.10.4030.10">
    <property type="entry name" value="Porin chaperone SurA, peptide-binding domain"/>
    <property type="match status" value="1"/>
</dbReference>
<keyword evidence="1" id="KW-0697">Rotamase</keyword>
<organism evidence="4 5">
    <name type="scientific">Candidatus Coatesbacteria bacterium RBG_13_66_14</name>
    <dbReference type="NCBI Taxonomy" id="1817816"/>
    <lineage>
        <taxon>Bacteria</taxon>
        <taxon>Candidatus Coatesiibacteriota</taxon>
    </lineage>
</organism>
<dbReference type="EMBL" id="MFAF01000137">
    <property type="protein sequence ID" value="OGD71898.1"/>
    <property type="molecule type" value="Genomic_DNA"/>
</dbReference>
<feature type="signal peptide" evidence="2">
    <location>
        <begin position="1"/>
        <end position="17"/>
    </location>
</feature>
<evidence type="ECO:0000256" key="1">
    <source>
        <dbReference type="PROSITE-ProRule" id="PRU00278"/>
    </source>
</evidence>
<evidence type="ECO:0000313" key="5">
    <source>
        <dbReference type="Proteomes" id="UP000177187"/>
    </source>
</evidence>
<dbReference type="Proteomes" id="UP000177187">
    <property type="component" value="Unassembled WGS sequence"/>
</dbReference>
<evidence type="ECO:0000313" key="4">
    <source>
        <dbReference type="EMBL" id="OGD71898.1"/>
    </source>
</evidence>
<dbReference type="STRING" id="1817816.A2Y64_01515"/>
<dbReference type="GO" id="GO:0003755">
    <property type="term" value="F:peptidyl-prolyl cis-trans isomerase activity"/>
    <property type="evidence" value="ECO:0007669"/>
    <property type="project" value="UniProtKB-KW"/>
</dbReference>
<dbReference type="AlphaFoldDB" id="A0A1F5EWU0"/>
<dbReference type="InterPro" id="IPR027304">
    <property type="entry name" value="Trigger_fact/SurA_dom_sf"/>
</dbReference>
<evidence type="ECO:0000259" key="3">
    <source>
        <dbReference type="PROSITE" id="PS50198"/>
    </source>
</evidence>
<dbReference type="PROSITE" id="PS51257">
    <property type="entry name" value="PROKAR_LIPOPROTEIN"/>
    <property type="match status" value="1"/>
</dbReference>
<reference evidence="4 5" key="1">
    <citation type="journal article" date="2016" name="Nat. Commun.">
        <title>Thousands of microbial genomes shed light on interconnected biogeochemical processes in an aquifer system.</title>
        <authorList>
            <person name="Anantharaman K."/>
            <person name="Brown C.T."/>
            <person name="Hug L.A."/>
            <person name="Sharon I."/>
            <person name="Castelle C.J."/>
            <person name="Probst A.J."/>
            <person name="Thomas B.C."/>
            <person name="Singh A."/>
            <person name="Wilkins M.J."/>
            <person name="Karaoz U."/>
            <person name="Brodie E.L."/>
            <person name="Williams K.H."/>
            <person name="Hubbard S.S."/>
            <person name="Banfield J.F."/>
        </authorList>
    </citation>
    <scope>NUCLEOTIDE SEQUENCE [LARGE SCALE GENOMIC DNA]</scope>
</reference>
<evidence type="ECO:0000256" key="2">
    <source>
        <dbReference type="SAM" id="SignalP"/>
    </source>
</evidence>
<dbReference type="SUPFAM" id="SSF109998">
    <property type="entry name" value="Triger factor/SurA peptide-binding domain-like"/>
    <property type="match status" value="1"/>
</dbReference>